<protein>
    <submittedName>
        <fullName evidence="1">Uncharacterized protein</fullName>
    </submittedName>
</protein>
<evidence type="ECO:0000313" key="2">
    <source>
        <dbReference type="Proteomes" id="UP001164929"/>
    </source>
</evidence>
<accession>A0AAD6LDG7</accession>
<comment type="caution">
    <text evidence="1">The sequence shown here is derived from an EMBL/GenBank/DDBJ whole genome shotgun (WGS) entry which is preliminary data.</text>
</comment>
<name>A0AAD6LDG7_9ROSI</name>
<reference evidence="1 2" key="1">
    <citation type="journal article" date="2023" name="Mol. Ecol. Resour.">
        <title>Chromosome-level genome assembly of a triploid poplar Populus alba 'Berolinensis'.</title>
        <authorList>
            <person name="Chen S."/>
            <person name="Yu Y."/>
            <person name="Wang X."/>
            <person name="Wang S."/>
            <person name="Zhang T."/>
            <person name="Zhou Y."/>
            <person name="He R."/>
            <person name="Meng N."/>
            <person name="Wang Y."/>
            <person name="Liu W."/>
            <person name="Liu Z."/>
            <person name="Liu J."/>
            <person name="Guo Q."/>
            <person name="Huang H."/>
            <person name="Sederoff R.R."/>
            <person name="Wang G."/>
            <person name="Qu G."/>
            <person name="Chen S."/>
        </authorList>
    </citation>
    <scope>NUCLEOTIDE SEQUENCE [LARGE SCALE GENOMIC DNA]</scope>
    <source>
        <strain evidence="1">SC-2020</strain>
    </source>
</reference>
<dbReference type="Proteomes" id="UP001164929">
    <property type="component" value="Chromosome 18"/>
</dbReference>
<sequence>MITIKTWYKDGEKILSSSPTLIPIHTNLFVKFAEEKQTRNFGSTDVESVALMLIPTALLGRTIIKQRGSYKYVIHPPPLAM</sequence>
<organism evidence="1 2">
    <name type="scientific">Populus alba x Populus x berolinensis</name>
    <dbReference type="NCBI Taxonomy" id="444605"/>
    <lineage>
        <taxon>Eukaryota</taxon>
        <taxon>Viridiplantae</taxon>
        <taxon>Streptophyta</taxon>
        <taxon>Embryophyta</taxon>
        <taxon>Tracheophyta</taxon>
        <taxon>Spermatophyta</taxon>
        <taxon>Magnoliopsida</taxon>
        <taxon>eudicotyledons</taxon>
        <taxon>Gunneridae</taxon>
        <taxon>Pentapetalae</taxon>
        <taxon>rosids</taxon>
        <taxon>fabids</taxon>
        <taxon>Malpighiales</taxon>
        <taxon>Salicaceae</taxon>
        <taxon>Saliceae</taxon>
        <taxon>Populus</taxon>
    </lineage>
</organism>
<proteinExistence type="predicted"/>
<gene>
    <name evidence="1" type="ORF">NC653_040125</name>
</gene>
<keyword evidence="2" id="KW-1185">Reference proteome</keyword>
<dbReference type="EMBL" id="JAQIZT010000018">
    <property type="protein sequence ID" value="KAJ6958379.1"/>
    <property type="molecule type" value="Genomic_DNA"/>
</dbReference>
<dbReference type="AlphaFoldDB" id="A0AAD6LDG7"/>
<evidence type="ECO:0000313" key="1">
    <source>
        <dbReference type="EMBL" id="KAJ6958379.1"/>
    </source>
</evidence>